<sequence>MDAPADDAGEVDEGERATLIDLHRRGARLRSAFDLERDARAVTDLILLSNGSADLDGLAEFSSLTSLRISGRAKLPDNVSFPRLRYYDGPLEQSVLRSPMLRELLCTESRTPMPAGLEVAGPVERFYANGDGGQAHFPEFAVPEALLLVNVAFYESLDLRALDGRRLRQMILERIARVLHVDRLANLPNLEKLALIDVGRVEPAQSAPCLRASSGVSVSGRHRFDPETRRTLRALGWTFPPSERMYVSGG</sequence>
<gene>
    <name evidence="1" type="ORF">FQ330_12725</name>
</gene>
<keyword evidence="2" id="KW-1185">Reference proteome</keyword>
<comment type="caution">
    <text evidence="1">The sequence shown here is derived from an EMBL/GenBank/DDBJ whole genome shotgun (WGS) entry which is preliminary data.</text>
</comment>
<accession>A0A5M8Q6R4</accession>
<name>A0A5M8Q6R4_9MICO</name>
<dbReference type="RefSeq" id="WP_146358066.1">
    <property type="nucleotide sequence ID" value="NZ_VOIR01000018.1"/>
</dbReference>
<reference evidence="1 2" key="1">
    <citation type="submission" date="2019-08" db="EMBL/GenBank/DDBJ databases">
        <title>Agrococcus lahaulensis sp. nov., isolated from a cold desert of the Indian Himalayas.</title>
        <authorList>
            <person name="Qu J.H."/>
        </authorList>
    </citation>
    <scope>NUCLEOTIDE SEQUENCE [LARGE SCALE GENOMIC DNA]</scope>
    <source>
        <strain evidence="1 2">NS18</strain>
    </source>
</reference>
<evidence type="ECO:0000313" key="2">
    <source>
        <dbReference type="Proteomes" id="UP000323221"/>
    </source>
</evidence>
<dbReference type="AlphaFoldDB" id="A0A5M8Q6R4"/>
<proteinExistence type="predicted"/>
<dbReference type="EMBL" id="VOIR01000018">
    <property type="protein sequence ID" value="KAA6430576.1"/>
    <property type="molecule type" value="Genomic_DNA"/>
</dbReference>
<organism evidence="1 2">
    <name type="scientific">Agrococcus sediminis</name>
    <dbReference type="NCBI Taxonomy" id="2599924"/>
    <lineage>
        <taxon>Bacteria</taxon>
        <taxon>Bacillati</taxon>
        <taxon>Actinomycetota</taxon>
        <taxon>Actinomycetes</taxon>
        <taxon>Micrococcales</taxon>
        <taxon>Microbacteriaceae</taxon>
        <taxon>Agrococcus</taxon>
    </lineage>
</organism>
<protein>
    <submittedName>
        <fullName evidence="1">Uncharacterized protein</fullName>
    </submittedName>
</protein>
<dbReference type="Proteomes" id="UP000323221">
    <property type="component" value="Unassembled WGS sequence"/>
</dbReference>
<evidence type="ECO:0000313" key="1">
    <source>
        <dbReference type="EMBL" id="KAA6430576.1"/>
    </source>
</evidence>